<organism evidence="2 3">
    <name type="scientific">Cladophialophora carrionii</name>
    <dbReference type="NCBI Taxonomy" id="86049"/>
    <lineage>
        <taxon>Eukaryota</taxon>
        <taxon>Fungi</taxon>
        <taxon>Dikarya</taxon>
        <taxon>Ascomycota</taxon>
        <taxon>Pezizomycotina</taxon>
        <taxon>Eurotiomycetes</taxon>
        <taxon>Chaetothyriomycetidae</taxon>
        <taxon>Chaetothyriales</taxon>
        <taxon>Herpotrichiellaceae</taxon>
        <taxon>Cladophialophora</taxon>
    </lineage>
</organism>
<accession>A0A1C1CN26</accession>
<protein>
    <submittedName>
        <fullName evidence="2">Uncharacterized protein</fullName>
    </submittedName>
</protein>
<name>A0A1C1CN26_9EURO</name>
<comment type="caution">
    <text evidence="2">The sequence shown here is derived from an EMBL/GenBank/DDBJ whole genome shotgun (WGS) entry which is preliminary data.</text>
</comment>
<feature type="compositionally biased region" description="Polar residues" evidence="1">
    <location>
        <begin position="1"/>
        <end position="34"/>
    </location>
</feature>
<feature type="region of interest" description="Disordered" evidence="1">
    <location>
        <begin position="1"/>
        <end position="105"/>
    </location>
</feature>
<reference evidence="3" key="1">
    <citation type="submission" date="2015-07" db="EMBL/GenBank/DDBJ databases">
        <authorList>
            <person name="Teixeira M.M."/>
            <person name="Souza R.C."/>
            <person name="Almeida L.G."/>
            <person name="Vicente V.A."/>
            <person name="de Hoog S."/>
            <person name="Bocca A.L."/>
            <person name="de Almeida S.R."/>
            <person name="Vasconcelos A.T."/>
            <person name="Felipe M.S."/>
        </authorList>
    </citation>
    <scope>NUCLEOTIDE SEQUENCE [LARGE SCALE GENOMIC DNA]</scope>
    <source>
        <strain evidence="3">KSF</strain>
    </source>
</reference>
<evidence type="ECO:0000313" key="3">
    <source>
        <dbReference type="Proteomes" id="UP000094526"/>
    </source>
</evidence>
<dbReference type="Proteomes" id="UP000094526">
    <property type="component" value="Unassembled WGS sequence"/>
</dbReference>
<dbReference type="EMBL" id="LGRB01000010">
    <property type="protein sequence ID" value="OCT49928.1"/>
    <property type="molecule type" value="Genomic_DNA"/>
</dbReference>
<dbReference type="VEuPathDB" id="FungiDB:G647_08844"/>
<evidence type="ECO:0000313" key="2">
    <source>
        <dbReference type="EMBL" id="OCT49928.1"/>
    </source>
</evidence>
<evidence type="ECO:0000256" key="1">
    <source>
        <dbReference type="SAM" id="MobiDB-lite"/>
    </source>
</evidence>
<gene>
    <name evidence="2" type="ORF">CLCR_07624</name>
</gene>
<dbReference type="VEuPathDB" id="FungiDB:CLCR_07624"/>
<keyword evidence="3" id="KW-1185">Reference proteome</keyword>
<feature type="compositionally biased region" description="Low complexity" evidence="1">
    <location>
        <begin position="57"/>
        <end position="70"/>
    </location>
</feature>
<proteinExistence type="predicted"/>
<sequence length="199" mass="20215">MSSTGTRSDLPATGSTYQPTKSEAISFSNNTPFGSSEGGHHHHQHHQHQVNGPDPNAATATATATTATTAYDSVTQQPTTAMGGTGTGQSSAIDIPDRANPTTNAINYADEANPLQAHHRPSLAAAAAAAAGDNEHHGAPVGLGGDETIRRHSVAQNAPGKLGERGENILGAIGFGGAAVERPKEDQGIGEKIAEFLGA</sequence>
<feature type="compositionally biased region" description="Polar residues" evidence="1">
    <location>
        <begin position="71"/>
        <end position="92"/>
    </location>
</feature>
<dbReference type="AlphaFoldDB" id="A0A1C1CN26"/>
<dbReference type="OrthoDB" id="4119258at2759"/>